<keyword evidence="2" id="KW-1185">Reference proteome</keyword>
<reference evidence="1" key="1">
    <citation type="journal article" date="2021" name="New Phytol.">
        <title>Evolutionary innovations through gain and loss of genes in the ectomycorrhizal Boletales.</title>
        <authorList>
            <person name="Wu G."/>
            <person name="Miyauchi S."/>
            <person name="Morin E."/>
            <person name="Kuo A."/>
            <person name="Drula E."/>
            <person name="Varga T."/>
            <person name="Kohler A."/>
            <person name="Feng B."/>
            <person name="Cao Y."/>
            <person name="Lipzen A."/>
            <person name="Daum C."/>
            <person name="Hundley H."/>
            <person name="Pangilinan J."/>
            <person name="Johnson J."/>
            <person name="Barry K."/>
            <person name="LaButti K."/>
            <person name="Ng V."/>
            <person name="Ahrendt S."/>
            <person name="Min B."/>
            <person name="Choi I.G."/>
            <person name="Park H."/>
            <person name="Plett J.M."/>
            <person name="Magnuson J."/>
            <person name="Spatafora J.W."/>
            <person name="Nagy L.G."/>
            <person name="Henrissat B."/>
            <person name="Grigoriev I.V."/>
            <person name="Yang Z.L."/>
            <person name="Xu J."/>
            <person name="Martin F.M."/>
        </authorList>
    </citation>
    <scope>NUCLEOTIDE SEQUENCE</scope>
    <source>
        <strain evidence="1">KUC20120723A-06</strain>
    </source>
</reference>
<dbReference type="EMBL" id="MU267261">
    <property type="protein sequence ID" value="KAH7917118.1"/>
    <property type="molecule type" value="Genomic_DNA"/>
</dbReference>
<organism evidence="1 2">
    <name type="scientific">Leucogyrophana mollusca</name>
    <dbReference type="NCBI Taxonomy" id="85980"/>
    <lineage>
        <taxon>Eukaryota</taxon>
        <taxon>Fungi</taxon>
        <taxon>Dikarya</taxon>
        <taxon>Basidiomycota</taxon>
        <taxon>Agaricomycotina</taxon>
        <taxon>Agaricomycetes</taxon>
        <taxon>Agaricomycetidae</taxon>
        <taxon>Boletales</taxon>
        <taxon>Boletales incertae sedis</taxon>
        <taxon>Leucogyrophana</taxon>
    </lineage>
</organism>
<evidence type="ECO:0000313" key="1">
    <source>
        <dbReference type="EMBL" id="KAH7917118.1"/>
    </source>
</evidence>
<accession>A0ACB8AW84</accession>
<protein>
    <submittedName>
        <fullName evidence="1">Uncharacterized protein</fullName>
    </submittedName>
</protein>
<name>A0ACB8AW84_9AGAM</name>
<sequence length="399" mass="43214">MARTSSRKAKNSPPPSPTQLLKAKLLVSKAERSKKSAQTAKGRKARKNSSDENTPLGDPPGSGTRVVLVDWSNPDLHHLTDKLLAIIAEHPVYKVAFGFDKGTESSINSGGKKLKAHHESLAQKVLLQDDFGLVDPSSQFANYPIDKLGVSVKNRIKNLKENYIKHRDQIGETGQGLLDEDRESDITAGSELANIWDKVKAKFPWYMTMHWLMGTSPVVNRSAIAHSGTPLNLTILHSPTTGSGIDASGLEDVDADGETDVDGNEAVDNKSVRGYSPPWDFGGDTIGFDSDHESEPISLPSSPRLPLVKATPKPAHRGRKSIADSLQEITAAERETRISVAKANAKEKTAREGLKRKALVDVERLRIDFQREEGSDAGSGDICVSSADRIPLGRVAGPI</sequence>
<proteinExistence type="predicted"/>
<evidence type="ECO:0000313" key="2">
    <source>
        <dbReference type="Proteomes" id="UP000790709"/>
    </source>
</evidence>
<gene>
    <name evidence="1" type="ORF">BV22DRAFT_1200347</name>
</gene>
<dbReference type="Proteomes" id="UP000790709">
    <property type="component" value="Unassembled WGS sequence"/>
</dbReference>
<comment type="caution">
    <text evidence="1">The sequence shown here is derived from an EMBL/GenBank/DDBJ whole genome shotgun (WGS) entry which is preliminary data.</text>
</comment>